<evidence type="ECO:0000313" key="3">
    <source>
        <dbReference type="EMBL" id="KAK3233951.1"/>
    </source>
</evidence>
<evidence type="ECO:0000313" key="4">
    <source>
        <dbReference type="Proteomes" id="UP001190700"/>
    </source>
</evidence>
<feature type="compositionally biased region" description="Polar residues" evidence="1">
    <location>
        <begin position="210"/>
        <end position="235"/>
    </location>
</feature>
<accession>A0AAE0BCB3</accession>
<feature type="compositionally biased region" description="Polar residues" evidence="1">
    <location>
        <begin position="268"/>
        <end position="280"/>
    </location>
</feature>
<dbReference type="EMBL" id="LGRX02035591">
    <property type="protein sequence ID" value="KAK3233951.1"/>
    <property type="molecule type" value="Genomic_DNA"/>
</dbReference>
<feature type="compositionally biased region" description="Acidic residues" evidence="1">
    <location>
        <begin position="143"/>
        <end position="161"/>
    </location>
</feature>
<reference evidence="3 4" key="1">
    <citation type="journal article" date="2015" name="Genome Biol. Evol.">
        <title>Comparative Genomics of a Bacterivorous Green Alga Reveals Evolutionary Causalities and Consequences of Phago-Mixotrophic Mode of Nutrition.</title>
        <authorList>
            <person name="Burns J.A."/>
            <person name="Paasch A."/>
            <person name="Narechania A."/>
            <person name="Kim E."/>
        </authorList>
    </citation>
    <scope>NUCLEOTIDE SEQUENCE [LARGE SCALE GENOMIC DNA]</scope>
    <source>
        <strain evidence="3 4">PLY_AMNH</strain>
    </source>
</reference>
<comment type="caution">
    <text evidence="3">The sequence shown here is derived from an EMBL/GenBank/DDBJ whole genome shotgun (WGS) entry which is preliminary data.</text>
</comment>
<feature type="compositionally biased region" description="Polar residues" evidence="1">
    <location>
        <begin position="66"/>
        <end position="76"/>
    </location>
</feature>
<dbReference type="PROSITE" id="PS00018">
    <property type="entry name" value="EF_HAND_1"/>
    <property type="match status" value="1"/>
</dbReference>
<sequence>MPSFQQVDTDKNGCITLDEYGIALRLIKQIGGASSLQNTSSSSESSSDVRGTTASAKHAQFAEHSNVFNKSEQNDAPHNPRLVEDDIETTGDSGGYSEVDKASDSGTNMGAPSPLLPAPPPPPPPRSLPPPSPPPPAWSDNYVDSDSDSYVDSDTDTDSDTDIPPPPSPPPLPPAPPLDTNGTMAFVALSEYAQSHLGEGKKQQRDILHSKTSNGPDSIHQRANTLKKPSSTGEYSQWHKPPRASTLSCEGSTSQHSERPGLHRQALSMKQASTGKHSLK</sequence>
<feature type="region of interest" description="Disordered" evidence="1">
    <location>
        <begin position="33"/>
        <end position="280"/>
    </location>
</feature>
<dbReference type="AlphaFoldDB" id="A0AAE0BCB3"/>
<name>A0AAE0BCB3_9CHLO</name>
<evidence type="ECO:0000256" key="1">
    <source>
        <dbReference type="SAM" id="MobiDB-lite"/>
    </source>
</evidence>
<feature type="compositionally biased region" description="Low complexity" evidence="1">
    <location>
        <begin position="34"/>
        <end position="46"/>
    </location>
</feature>
<feature type="domain" description="EF-hand" evidence="2">
    <location>
        <begin position="4"/>
        <end position="30"/>
    </location>
</feature>
<feature type="compositionally biased region" description="Pro residues" evidence="1">
    <location>
        <begin position="163"/>
        <end position="177"/>
    </location>
</feature>
<feature type="compositionally biased region" description="Basic and acidic residues" evidence="1">
    <location>
        <begin position="198"/>
        <end position="209"/>
    </location>
</feature>
<proteinExistence type="predicted"/>
<gene>
    <name evidence="3" type="ORF">CYMTET_55773</name>
</gene>
<dbReference type="Proteomes" id="UP001190700">
    <property type="component" value="Unassembled WGS sequence"/>
</dbReference>
<keyword evidence="4" id="KW-1185">Reference proteome</keyword>
<dbReference type="InterPro" id="IPR018247">
    <property type="entry name" value="EF_Hand_1_Ca_BS"/>
</dbReference>
<organism evidence="3 4">
    <name type="scientific">Cymbomonas tetramitiformis</name>
    <dbReference type="NCBI Taxonomy" id="36881"/>
    <lineage>
        <taxon>Eukaryota</taxon>
        <taxon>Viridiplantae</taxon>
        <taxon>Chlorophyta</taxon>
        <taxon>Pyramimonadophyceae</taxon>
        <taxon>Pyramimonadales</taxon>
        <taxon>Pyramimonadaceae</taxon>
        <taxon>Cymbomonas</taxon>
    </lineage>
</organism>
<dbReference type="PROSITE" id="PS50222">
    <property type="entry name" value="EF_HAND_2"/>
    <property type="match status" value="1"/>
</dbReference>
<protein>
    <recommendedName>
        <fullName evidence="2">EF-hand domain-containing protein</fullName>
    </recommendedName>
</protein>
<dbReference type="InterPro" id="IPR002048">
    <property type="entry name" value="EF_hand_dom"/>
</dbReference>
<feature type="compositionally biased region" description="Polar residues" evidence="1">
    <location>
        <begin position="245"/>
        <end position="255"/>
    </location>
</feature>
<evidence type="ECO:0000259" key="2">
    <source>
        <dbReference type="PROSITE" id="PS50222"/>
    </source>
</evidence>
<dbReference type="GO" id="GO:0005509">
    <property type="term" value="F:calcium ion binding"/>
    <property type="evidence" value="ECO:0007669"/>
    <property type="project" value="InterPro"/>
</dbReference>
<feature type="compositionally biased region" description="Pro residues" evidence="1">
    <location>
        <begin position="114"/>
        <end position="137"/>
    </location>
</feature>